<dbReference type="GO" id="GO:0000151">
    <property type="term" value="C:ubiquitin ligase complex"/>
    <property type="evidence" value="ECO:0007669"/>
    <property type="project" value="InterPro"/>
</dbReference>
<dbReference type="PANTHER" id="PTHR46076:SF3">
    <property type="entry name" value="E3 UBIQUITIN-PROTEIN LIGASE RING1"/>
    <property type="match status" value="1"/>
</dbReference>
<feature type="domain" description="RING-type" evidence="9">
    <location>
        <begin position="58"/>
        <end position="98"/>
    </location>
</feature>
<dbReference type="InterPro" id="IPR043540">
    <property type="entry name" value="RING1/RING2"/>
</dbReference>
<comment type="catalytic activity">
    <reaction evidence="1">
        <text>S-ubiquitinyl-[E2 ubiquitin-conjugating enzyme]-L-cysteine + [acceptor protein]-L-lysine = [E2 ubiquitin-conjugating enzyme]-L-cysteine + N(6)-ubiquitinyl-[acceptor protein]-L-lysine.</text>
        <dbReference type="EC" id="2.3.2.27"/>
    </reaction>
</comment>
<dbReference type="GO" id="GO:0008270">
    <property type="term" value="F:zinc ion binding"/>
    <property type="evidence" value="ECO:0007669"/>
    <property type="project" value="UniProtKB-KW"/>
</dbReference>
<dbReference type="PROSITE" id="PS50089">
    <property type="entry name" value="ZF_RING_2"/>
    <property type="match status" value="1"/>
</dbReference>
<evidence type="ECO:0000256" key="7">
    <source>
        <dbReference type="ARBA" id="ARBA00022833"/>
    </source>
</evidence>
<dbReference type="GO" id="GO:0061630">
    <property type="term" value="F:ubiquitin protein ligase activity"/>
    <property type="evidence" value="ECO:0007669"/>
    <property type="project" value="UniProtKB-EC"/>
</dbReference>
<dbReference type="Gene3D" id="3.30.40.10">
    <property type="entry name" value="Zinc/RING finger domain, C3HC4 (zinc finger)"/>
    <property type="match status" value="1"/>
</dbReference>
<evidence type="ECO:0000256" key="2">
    <source>
        <dbReference type="ARBA" id="ARBA00004906"/>
    </source>
</evidence>
<keyword evidence="5" id="KW-0479">Metal-binding</keyword>
<evidence type="ECO:0000256" key="8">
    <source>
        <dbReference type="PROSITE-ProRule" id="PRU00175"/>
    </source>
</evidence>
<sequence length="281" mass="32559">MRRSTQELLSQIPREDLERRIIQMGHVEIDRDAPVRPADTSSREISLRVRKLNADFTCPICLGIMRETMTVMECLHRFCKDCIELSIRMGRKQCPSCRTKVPSRRNLRRDVAFDSLILQVYPDIDKATEEQELETKRVIQGHNHKAYADSVRHGTKVQDVRRKTRVALGSQPEGEHERMVQVESKREELIWFSMYPDTEAKGGALPHLQRRFLRCPGSAQIRNLKTYLGIKFQNNGPYCIAVKSNGQRRVLQPVRTLDELERSYGVHGKPLELFYSLEQAS</sequence>
<dbReference type="PROSITE" id="PS00518">
    <property type="entry name" value="ZF_RING_1"/>
    <property type="match status" value="1"/>
</dbReference>
<keyword evidence="4" id="KW-0808">Transferase</keyword>
<dbReference type="SMART" id="SM00184">
    <property type="entry name" value="RING"/>
    <property type="match status" value="1"/>
</dbReference>
<dbReference type="GO" id="GO:0031519">
    <property type="term" value="C:PcG protein complex"/>
    <property type="evidence" value="ECO:0007669"/>
    <property type="project" value="TreeGrafter"/>
</dbReference>
<dbReference type="PANTHER" id="PTHR46076">
    <property type="entry name" value="E3 UBIQUITIN-PROTEIN LIGASE RING1 / RING 2 FAMILY MEMBER"/>
    <property type="match status" value="1"/>
</dbReference>
<proteinExistence type="predicted"/>
<evidence type="ECO:0000256" key="4">
    <source>
        <dbReference type="ARBA" id="ARBA00022679"/>
    </source>
</evidence>
<dbReference type="AlphaFoldDB" id="A0A7S0DIX7"/>
<evidence type="ECO:0000313" key="10">
    <source>
        <dbReference type="EMBL" id="CAD8456311.1"/>
    </source>
</evidence>
<dbReference type="EMBL" id="HBEM01022381">
    <property type="protein sequence ID" value="CAD8456311.1"/>
    <property type="molecule type" value="Transcribed_RNA"/>
</dbReference>
<dbReference type="InterPro" id="IPR001841">
    <property type="entry name" value="Znf_RING"/>
</dbReference>
<reference evidence="10" key="1">
    <citation type="submission" date="2021-01" db="EMBL/GenBank/DDBJ databases">
        <authorList>
            <person name="Corre E."/>
            <person name="Pelletier E."/>
            <person name="Niang G."/>
            <person name="Scheremetjew M."/>
            <person name="Finn R."/>
            <person name="Kale V."/>
            <person name="Holt S."/>
            <person name="Cochrane G."/>
            <person name="Meng A."/>
            <person name="Brown T."/>
            <person name="Cohen L."/>
        </authorList>
    </citation>
    <scope>NUCLEOTIDE SEQUENCE</scope>
    <source>
        <strain evidence="10">CCMP2058</strain>
    </source>
</reference>
<dbReference type="CDD" id="cd16531">
    <property type="entry name" value="RING-HC_RING1-like"/>
    <property type="match status" value="1"/>
</dbReference>
<evidence type="ECO:0000256" key="5">
    <source>
        <dbReference type="ARBA" id="ARBA00022723"/>
    </source>
</evidence>
<dbReference type="SUPFAM" id="SSF57850">
    <property type="entry name" value="RING/U-box"/>
    <property type="match status" value="1"/>
</dbReference>
<keyword evidence="7" id="KW-0862">Zinc</keyword>
<keyword evidence="6 8" id="KW-0863">Zinc-finger</keyword>
<evidence type="ECO:0000256" key="3">
    <source>
        <dbReference type="ARBA" id="ARBA00012483"/>
    </source>
</evidence>
<gene>
    <name evidence="10" type="ORF">LAMO00422_LOCUS15257</name>
</gene>
<evidence type="ECO:0000256" key="1">
    <source>
        <dbReference type="ARBA" id="ARBA00000900"/>
    </source>
</evidence>
<evidence type="ECO:0000256" key="6">
    <source>
        <dbReference type="ARBA" id="ARBA00022771"/>
    </source>
</evidence>
<accession>A0A7S0DIX7</accession>
<name>A0A7S0DIX7_9EUKA</name>
<evidence type="ECO:0000259" key="9">
    <source>
        <dbReference type="PROSITE" id="PS50089"/>
    </source>
</evidence>
<dbReference type="GO" id="GO:0003682">
    <property type="term" value="F:chromatin binding"/>
    <property type="evidence" value="ECO:0007669"/>
    <property type="project" value="TreeGrafter"/>
</dbReference>
<dbReference type="UniPathway" id="UPA00143"/>
<dbReference type="GO" id="GO:0016567">
    <property type="term" value="P:protein ubiquitination"/>
    <property type="evidence" value="ECO:0007669"/>
    <property type="project" value="UniProtKB-UniPathway"/>
</dbReference>
<comment type="pathway">
    <text evidence="2">Protein modification; protein ubiquitination.</text>
</comment>
<dbReference type="Pfam" id="PF00097">
    <property type="entry name" value="zf-C3HC4"/>
    <property type="match status" value="1"/>
</dbReference>
<organism evidence="10">
    <name type="scientific">Amorphochlora amoebiformis</name>
    <dbReference type="NCBI Taxonomy" id="1561963"/>
    <lineage>
        <taxon>Eukaryota</taxon>
        <taxon>Sar</taxon>
        <taxon>Rhizaria</taxon>
        <taxon>Cercozoa</taxon>
        <taxon>Chlorarachniophyceae</taxon>
        <taxon>Amorphochlora</taxon>
    </lineage>
</organism>
<dbReference type="EC" id="2.3.2.27" evidence="3"/>
<protein>
    <recommendedName>
        <fullName evidence="3">RING-type E3 ubiquitin transferase</fullName>
        <ecNumber evidence="3">2.3.2.27</ecNumber>
    </recommendedName>
</protein>
<dbReference type="InterPro" id="IPR013083">
    <property type="entry name" value="Znf_RING/FYVE/PHD"/>
</dbReference>
<dbReference type="InterPro" id="IPR017907">
    <property type="entry name" value="Znf_RING_CS"/>
</dbReference>
<dbReference type="Gene3D" id="3.10.20.90">
    <property type="entry name" value="Phosphatidylinositol 3-kinase Catalytic Subunit, Chain A, domain 1"/>
    <property type="match status" value="1"/>
</dbReference>
<dbReference type="InterPro" id="IPR018957">
    <property type="entry name" value="Znf_C3HC4_RING-type"/>
</dbReference>